<feature type="transmembrane region" description="Helical" evidence="11">
    <location>
        <begin position="378"/>
        <end position="400"/>
    </location>
</feature>
<keyword evidence="5 11" id="KW-1133">Transmembrane helix</keyword>
<evidence type="ECO:0000256" key="9">
    <source>
        <dbReference type="ARBA" id="ARBA00023180"/>
    </source>
</evidence>
<evidence type="ECO:0000256" key="3">
    <source>
        <dbReference type="ARBA" id="ARBA00022692"/>
    </source>
</evidence>
<dbReference type="PROSITE" id="PS50835">
    <property type="entry name" value="IG_LIKE"/>
    <property type="match status" value="2"/>
</dbReference>
<organism evidence="13 14">
    <name type="scientific">Xiphophorus maculatus</name>
    <name type="common">Southern platyfish</name>
    <name type="synonym">Platypoecilus maculatus</name>
    <dbReference type="NCBI Taxonomy" id="8083"/>
    <lineage>
        <taxon>Eukaryota</taxon>
        <taxon>Metazoa</taxon>
        <taxon>Chordata</taxon>
        <taxon>Craniata</taxon>
        <taxon>Vertebrata</taxon>
        <taxon>Euteleostomi</taxon>
        <taxon>Actinopterygii</taxon>
        <taxon>Neopterygii</taxon>
        <taxon>Teleostei</taxon>
        <taxon>Neoteleostei</taxon>
        <taxon>Acanthomorphata</taxon>
        <taxon>Ovalentaria</taxon>
        <taxon>Atherinomorphae</taxon>
        <taxon>Cyprinodontiformes</taxon>
        <taxon>Poeciliidae</taxon>
        <taxon>Poeciliinae</taxon>
        <taxon>Xiphophorus</taxon>
    </lineage>
</organism>
<reference evidence="14" key="2">
    <citation type="journal article" date="2013" name="Nat. Genet.">
        <title>The genome of the platyfish, Xiphophorus maculatus, provides insights into evolutionary adaptation and several complex traits.</title>
        <authorList>
            <person name="Schartl M."/>
            <person name="Walter R.B."/>
            <person name="Shen Y."/>
            <person name="Garcia T."/>
            <person name="Catchen J."/>
            <person name="Amores A."/>
            <person name="Braasch I."/>
            <person name="Chalopin D."/>
            <person name="Volff J.N."/>
            <person name="Lesch K.P."/>
            <person name="Bisazza A."/>
            <person name="Minx P."/>
            <person name="Hillier L."/>
            <person name="Wilson R.K."/>
            <person name="Fuerstenberg S."/>
            <person name="Boore J."/>
            <person name="Searle S."/>
            <person name="Postlethwait J.H."/>
            <person name="Warren W.C."/>
        </authorList>
    </citation>
    <scope>NUCLEOTIDE SEQUENCE [LARGE SCALE GENOMIC DNA]</scope>
    <source>
        <strain evidence="14">JP 163 A</strain>
    </source>
</reference>
<keyword evidence="10" id="KW-0393">Immunoglobulin domain</keyword>
<dbReference type="InParanoid" id="A0A3B5QM95"/>
<dbReference type="SUPFAM" id="SSF48726">
    <property type="entry name" value="Immunoglobulin"/>
    <property type="match status" value="2"/>
</dbReference>
<dbReference type="InterPro" id="IPR013106">
    <property type="entry name" value="Ig_V-set"/>
</dbReference>
<evidence type="ECO:0000256" key="1">
    <source>
        <dbReference type="ARBA" id="ARBA00004251"/>
    </source>
</evidence>
<dbReference type="InterPro" id="IPR013783">
    <property type="entry name" value="Ig-like_fold"/>
</dbReference>
<dbReference type="GO" id="GO:0071222">
    <property type="term" value="P:cellular response to lipopolysaccharide"/>
    <property type="evidence" value="ECO:0007669"/>
    <property type="project" value="TreeGrafter"/>
</dbReference>
<dbReference type="Gene3D" id="2.60.40.10">
    <property type="entry name" value="Immunoglobulins"/>
    <property type="match status" value="3"/>
</dbReference>
<keyword evidence="7" id="KW-1015">Disulfide bond</keyword>
<dbReference type="AlphaFoldDB" id="A0A3B5QM95"/>
<evidence type="ECO:0000256" key="6">
    <source>
        <dbReference type="ARBA" id="ARBA00023136"/>
    </source>
</evidence>
<evidence type="ECO:0000256" key="10">
    <source>
        <dbReference type="ARBA" id="ARBA00023319"/>
    </source>
</evidence>
<dbReference type="GO" id="GO:0007166">
    <property type="term" value="P:cell surface receptor signaling pathway"/>
    <property type="evidence" value="ECO:0007669"/>
    <property type="project" value="TreeGrafter"/>
</dbReference>
<dbReference type="GeneTree" id="ENSGT00940000163670"/>
<dbReference type="GO" id="GO:0006955">
    <property type="term" value="P:immune response"/>
    <property type="evidence" value="ECO:0007669"/>
    <property type="project" value="TreeGrafter"/>
</dbReference>
<keyword evidence="8" id="KW-0675">Receptor</keyword>
<evidence type="ECO:0000256" key="2">
    <source>
        <dbReference type="ARBA" id="ARBA00022475"/>
    </source>
</evidence>
<comment type="subcellular location">
    <subcellularLocation>
        <location evidence="1">Cell membrane</location>
        <topology evidence="1">Single-pass type I membrane protein</topology>
    </subcellularLocation>
</comment>
<keyword evidence="3 11" id="KW-0812">Transmembrane</keyword>
<dbReference type="OMA" id="IPCMAPK"/>
<proteinExistence type="predicted"/>
<dbReference type="GO" id="GO:0031295">
    <property type="term" value="P:T cell costimulation"/>
    <property type="evidence" value="ECO:0007669"/>
    <property type="project" value="TreeGrafter"/>
</dbReference>
<dbReference type="InterPro" id="IPR007110">
    <property type="entry name" value="Ig-like_dom"/>
</dbReference>
<dbReference type="Pfam" id="PF07686">
    <property type="entry name" value="V-set"/>
    <property type="match status" value="2"/>
</dbReference>
<keyword evidence="9" id="KW-0325">Glycoprotein</keyword>
<dbReference type="InterPro" id="IPR051713">
    <property type="entry name" value="T-cell_Activation_Regulation"/>
</dbReference>
<keyword evidence="4" id="KW-0732">Signal</keyword>
<evidence type="ECO:0000256" key="5">
    <source>
        <dbReference type="ARBA" id="ARBA00022989"/>
    </source>
</evidence>
<reference evidence="14" key="1">
    <citation type="submission" date="2012-01" db="EMBL/GenBank/DDBJ databases">
        <authorList>
            <person name="Walter R."/>
            <person name="Schartl M."/>
            <person name="Warren W."/>
        </authorList>
    </citation>
    <scope>NUCLEOTIDE SEQUENCE [LARGE SCALE GENOMIC DNA]</scope>
    <source>
        <strain evidence="14">JP 163 A</strain>
    </source>
</reference>
<keyword evidence="6 11" id="KW-0472">Membrane</keyword>
<evidence type="ECO:0000256" key="4">
    <source>
        <dbReference type="ARBA" id="ARBA00022729"/>
    </source>
</evidence>
<evidence type="ECO:0000256" key="7">
    <source>
        <dbReference type="ARBA" id="ARBA00023157"/>
    </source>
</evidence>
<dbReference type="GO" id="GO:0009897">
    <property type="term" value="C:external side of plasma membrane"/>
    <property type="evidence" value="ECO:0007669"/>
    <property type="project" value="TreeGrafter"/>
</dbReference>
<reference evidence="13" key="4">
    <citation type="submission" date="2025-09" db="UniProtKB">
        <authorList>
            <consortium name="Ensembl"/>
        </authorList>
    </citation>
    <scope>IDENTIFICATION</scope>
    <source>
        <strain evidence="13">JP 163 A</strain>
    </source>
</reference>
<keyword evidence="2" id="KW-1003">Cell membrane</keyword>
<accession>A0A3B5QM95</accession>
<dbReference type="GO" id="GO:0042130">
    <property type="term" value="P:negative regulation of T cell proliferation"/>
    <property type="evidence" value="ECO:0007669"/>
    <property type="project" value="TreeGrafter"/>
</dbReference>
<dbReference type="InterPro" id="IPR036179">
    <property type="entry name" value="Ig-like_dom_sf"/>
</dbReference>
<dbReference type="GO" id="GO:0042102">
    <property type="term" value="P:positive regulation of T cell proliferation"/>
    <property type="evidence" value="ECO:0007669"/>
    <property type="project" value="TreeGrafter"/>
</dbReference>
<feature type="domain" description="Ig-like" evidence="12">
    <location>
        <begin position="65"/>
        <end position="159"/>
    </location>
</feature>
<name>A0A3B5QM95_XIPMA</name>
<evidence type="ECO:0000313" key="13">
    <source>
        <dbReference type="Ensembl" id="ENSXMAP00000032128.1"/>
    </source>
</evidence>
<dbReference type="Ensembl" id="ENSXMAT00000040648.1">
    <property type="protein sequence ID" value="ENSXMAP00000032128.1"/>
    <property type="gene ID" value="ENSXMAG00000025849.1"/>
</dbReference>
<reference evidence="13" key="3">
    <citation type="submission" date="2025-08" db="UniProtKB">
        <authorList>
            <consortium name="Ensembl"/>
        </authorList>
    </citation>
    <scope>IDENTIFICATION</scope>
    <source>
        <strain evidence="13">JP 163 A</strain>
    </source>
</reference>
<dbReference type="PANTHER" id="PTHR25466">
    <property type="entry name" value="T-LYMPHOCYTE ACTIVATION ANTIGEN"/>
    <property type="match status" value="1"/>
</dbReference>
<dbReference type="InterPro" id="IPR003599">
    <property type="entry name" value="Ig_sub"/>
</dbReference>
<protein>
    <recommendedName>
        <fullName evidence="12">Ig-like domain-containing protein</fullName>
    </recommendedName>
</protein>
<evidence type="ECO:0000313" key="14">
    <source>
        <dbReference type="Proteomes" id="UP000002852"/>
    </source>
</evidence>
<evidence type="ECO:0000259" key="12">
    <source>
        <dbReference type="PROSITE" id="PS50835"/>
    </source>
</evidence>
<keyword evidence="14" id="KW-1185">Reference proteome</keyword>
<sequence length="408" mass="45790">MCYFTQVTRGSFCSDPVGEGAVEHCEKKSLFLITIFCHLSAGSLKVLSNQLWSDCGHSSTRHNAESTTLHVLPCSFRPGQNETVEWFRQGALVYRFNRNGSKETFKAPQLADRVFVSAQQISNGNATLILRRSAPQDRGMYSCHVQTSAGQHTTKVILKVEAPIRGLFLEQSRLSGYEEIKCFVPDVFPAPRVTWATEPPTFEDLRPVTRKHAKENGLFSVDSRLTKLKGRPDLIYICKMTTSYSRSTWTASLREREIAGTEGRDLTILCAAPTYLKNPSLYWTFSRGDNSTLILSYNSQSDRQVSAPSWDGHLELDIYKAKFGDGSLRLMDPRRSEHSGSYACEFSEKFSRHVERSQVTISIRDSHGQRSVEQKPSYWWILGVVAAGLVLVLAGLLAFLKLKGETAN</sequence>
<evidence type="ECO:0000256" key="8">
    <source>
        <dbReference type="ARBA" id="ARBA00023170"/>
    </source>
</evidence>
<evidence type="ECO:0000256" key="11">
    <source>
        <dbReference type="SAM" id="Phobius"/>
    </source>
</evidence>
<dbReference type="Proteomes" id="UP000002852">
    <property type="component" value="Unassembled WGS sequence"/>
</dbReference>
<dbReference type="SMART" id="SM00409">
    <property type="entry name" value="IG"/>
    <property type="match status" value="2"/>
</dbReference>
<feature type="domain" description="Ig-like" evidence="12">
    <location>
        <begin position="232"/>
        <end position="362"/>
    </location>
</feature>
<dbReference type="PANTHER" id="PTHR25466:SF14">
    <property type="entry name" value="BUTYROPHILIN SUBFAMILY 2 MEMBER A2-LIKE-RELATED"/>
    <property type="match status" value="1"/>
</dbReference>